<proteinExistence type="predicted"/>
<accession>A0A543GHV6</accession>
<protein>
    <submittedName>
        <fullName evidence="1">Deazaflavin-dependent oxidoreductase (Nitroreductase family)</fullName>
    </submittedName>
</protein>
<dbReference type="Pfam" id="PF04075">
    <property type="entry name" value="F420H2_quin_red"/>
    <property type="match status" value="1"/>
</dbReference>
<organism evidence="1 2">
    <name type="scientific">Pseudonocardia cypriaca</name>
    <dbReference type="NCBI Taxonomy" id="882449"/>
    <lineage>
        <taxon>Bacteria</taxon>
        <taxon>Bacillati</taxon>
        <taxon>Actinomycetota</taxon>
        <taxon>Actinomycetes</taxon>
        <taxon>Pseudonocardiales</taxon>
        <taxon>Pseudonocardiaceae</taxon>
        <taxon>Pseudonocardia</taxon>
    </lineage>
</organism>
<reference evidence="1 2" key="1">
    <citation type="submission" date="2019-06" db="EMBL/GenBank/DDBJ databases">
        <title>Sequencing the genomes of 1000 actinobacteria strains.</title>
        <authorList>
            <person name="Klenk H.-P."/>
        </authorList>
    </citation>
    <scope>NUCLEOTIDE SEQUENCE [LARGE SCALE GENOMIC DNA]</scope>
    <source>
        <strain evidence="1 2">DSM 45511</strain>
    </source>
</reference>
<dbReference type="GO" id="GO:0016491">
    <property type="term" value="F:oxidoreductase activity"/>
    <property type="evidence" value="ECO:0007669"/>
    <property type="project" value="InterPro"/>
</dbReference>
<gene>
    <name evidence="1" type="ORF">FB388_3055</name>
</gene>
<keyword evidence="2" id="KW-1185">Reference proteome</keyword>
<comment type="caution">
    <text evidence="1">The sequence shown here is derived from an EMBL/GenBank/DDBJ whole genome shotgun (WGS) entry which is preliminary data.</text>
</comment>
<evidence type="ECO:0000313" key="2">
    <source>
        <dbReference type="Proteomes" id="UP000319818"/>
    </source>
</evidence>
<dbReference type="InterPro" id="IPR012349">
    <property type="entry name" value="Split_barrel_FMN-bd"/>
</dbReference>
<dbReference type="EMBL" id="VFPH01000001">
    <property type="protein sequence ID" value="TQM45655.1"/>
    <property type="molecule type" value="Genomic_DNA"/>
</dbReference>
<dbReference type="Proteomes" id="UP000319818">
    <property type="component" value="Unassembled WGS sequence"/>
</dbReference>
<dbReference type="SUPFAM" id="SSF50475">
    <property type="entry name" value="FMN-binding split barrel"/>
    <property type="match status" value="1"/>
</dbReference>
<name>A0A543GHV6_9PSEU</name>
<evidence type="ECO:0000313" key="1">
    <source>
        <dbReference type="EMBL" id="TQM45655.1"/>
    </source>
</evidence>
<sequence length="154" mass="17364">MLNPRLERRILPLQNKLLNPVVAWLIARGLEPPTYAVLETMGRRTGRPRRVPVANGLDGDTFWLIAALGERAAFVRNLRADPRVRIKARPPRMRDGLRSRWRTGTAHPLPDDDADARHRALGRGRPGYRLDGVLLRALSDGDMLTVRIDLDPEG</sequence>
<dbReference type="InterPro" id="IPR004378">
    <property type="entry name" value="F420H2_quin_Rdtase"/>
</dbReference>
<dbReference type="NCBIfam" id="TIGR00026">
    <property type="entry name" value="hi_GC_TIGR00026"/>
    <property type="match status" value="1"/>
</dbReference>
<dbReference type="RefSeq" id="WP_211361926.1">
    <property type="nucleotide sequence ID" value="NZ_VFPH01000001.1"/>
</dbReference>
<dbReference type="Gene3D" id="2.30.110.10">
    <property type="entry name" value="Electron Transport, Fmn-binding Protein, Chain A"/>
    <property type="match status" value="1"/>
</dbReference>
<dbReference type="AlphaFoldDB" id="A0A543GHV6"/>